<keyword evidence="2" id="KW-1185">Reference proteome</keyword>
<proteinExistence type="predicted"/>
<evidence type="ECO:0000313" key="1">
    <source>
        <dbReference type="EMBL" id="QCT06332.1"/>
    </source>
</evidence>
<sequence length="131" mass="14849">MEKKRIIKTSGLFILLCVVAFCAEFYYANNTKNIILPEKSEIYTVTVTNGTNGNTTTVEESNINKIYNDLKNISLTKVDNEDLSGWNYAVDIETNNDTDVHLVFVSDKLLQYNNNTYKINGTSVLENFTNC</sequence>
<dbReference type="Proteomes" id="UP000301475">
    <property type="component" value="Chromosome"/>
</dbReference>
<dbReference type="AlphaFoldDB" id="A0A4P8XUK4"/>
<accession>A0A4P8XUK4</accession>
<reference evidence="1 2" key="1">
    <citation type="submission" date="2019-04" db="EMBL/GenBank/DDBJ databases">
        <authorList>
            <person name="Embree M."/>
            <person name="Gaffney J.R."/>
        </authorList>
    </citation>
    <scope>NUCLEOTIDE SEQUENCE [LARGE SCALE GENOMIC DNA]</scope>
    <source>
        <strain evidence="1 2">JE7A12</strain>
    </source>
</reference>
<dbReference type="RefSeq" id="WP_138156416.1">
    <property type="nucleotide sequence ID" value="NZ_CP039381.1"/>
</dbReference>
<organism evidence="1 2">
    <name type="scientific">Ruminococcus bovis</name>
    <dbReference type="NCBI Taxonomy" id="2564099"/>
    <lineage>
        <taxon>Bacteria</taxon>
        <taxon>Bacillati</taxon>
        <taxon>Bacillota</taxon>
        <taxon>Clostridia</taxon>
        <taxon>Eubacteriales</taxon>
        <taxon>Oscillospiraceae</taxon>
        <taxon>Ruminococcus</taxon>
    </lineage>
</organism>
<dbReference type="KEGG" id="ruj:E5Z56_02755"/>
<protein>
    <submittedName>
        <fullName evidence="1">Uncharacterized protein</fullName>
    </submittedName>
</protein>
<dbReference type="EMBL" id="CP039381">
    <property type="protein sequence ID" value="QCT06332.1"/>
    <property type="molecule type" value="Genomic_DNA"/>
</dbReference>
<evidence type="ECO:0000313" key="2">
    <source>
        <dbReference type="Proteomes" id="UP000301475"/>
    </source>
</evidence>
<gene>
    <name evidence="1" type="ORF">E5Z56_02755</name>
</gene>
<name>A0A4P8XUK4_9FIRM</name>